<dbReference type="OrthoDB" id="3297475at2"/>
<name>A0A238W6P5_9ACTN</name>
<keyword evidence="1" id="KW-0732">Signal</keyword>
<keyword evidence="3" id="KW-1185">Reference proteome</keyword>
<evidence type="ECO:0000256" key="1">
    <source>
        <dbReference type="SAM" id="SignalP"/>
    </source>
</evidence>
<accession>A0A238W6P5</accession>
<organism evidence="2 3">
    <name type="scientific">Actinoplanes regularis</name>
    <dbReference type="NCBI Taxonomy" id="52697"/>
    <lineage>
        <taxon>Bacteria</taxon>
        <taxon>Bacillati</taxon>
        <taxon>Actinomycetota</taxon>
        <taxon>Actinomycetes</taxon>
        <taxon>Micromonosporales</taxon>
        <taxon>Micromonosporaceae</taxon>
        <taxon>Actinoplanes</taxon>
    </lineage>
</organism>
<evidence type="ECO:0000313" key="3">
    <source>
        <dbReference type="Proteomes" id="UP000198415"/>
    </source>
</evidence>
<evidence type="ECO:0008006" key="4">
    <source>
        <dbReference type="Google" id="ProtNLM"/>
    </source>
</evidence>
<gene>
    <name evidence="2" type="ORF">SAMN06264365_102210</name>
</gene>
<dbReference type="AlphaFoldDB" id="A0A238W6P5"/>
<reference evidence="2 3" key="1">
    <citation type="submission" date="2017-06" db="EMBL/GenBank/DDBJ databases">
        <authorList>
            <person name="Kim H.J."/>
            <person name="Triplett B.A."/>
        </authorList>
    </citation>
    <scope>NUCLEOTIDE SEQUENCE [LARGE SCALE GENOMIC DNA]</scope>
    <source>
        <strain evidence="2 3">DSM 43151</strain>
    </source>
</reference>
<dbReference type="Proteomes" id="UP000198415">
    <property type="component" value="Unassembled WGS sequence"/>
</dbReference>
<dbReference type="RefSeq" id="WP_143232225.1">
    <property type="nucleotide sequence ID" value="NZ_BOMU01000031.1"/>
</dbReference>
<sequence>MRSVLLAALVPAVFVPGVAHAEPVSGISAAVPPVGVAQAAPVSGIASAPVAGVASFSMTDILGTYGFGRAATIGAAGEAAGVWSAPTTHTGFGGEDLVITYTPSFSPAATERTVYTARYNEVTYPQAECERVGADGVAKHVWVSYRCRSGIAPSYTLLVR</sequence>
<feature type="signal peptide" evidence="1">
    <location>
        <begin position="1"/>
        <end position="21"/>
    </location>
</feature>
<protein>
    <recommendedName>
        <fullName evidence="4">Secreted protein</fullName>
    </recommendedName>
</protein>
<dbReference type="EMBL" id="FZNR01000002">
    <property type="protein sequence ID" value="SNR42168.1"/>
    <property type="molecule type" value="Genomic_DNA"/>
</dbReference>
<proteinExistence type="predicted"/>
<evidence type="ECO:0000313" key="2">
    <source>
        <dbReference type="EMBL" id="SNR42168.1"/>
    </source>
</evidence>
<feature type="chain" id="PRO_5012669680" description="Secreted protein" evidence="1">
    <location>
        <begin position="22"/>
        <end position="160"/>
    </location>
</feature>